<name>A0A9P0A1X9_BEMTA</name>
<dbReference type="SUPFAM" id="SSF53383">
    <property type="entry name" value="PLP-dependent transferases"/>
    <property type="match status" value="1"/>
</dbReference>
<proteinExistence type="inferred from homology"/>
<dbReference type="GO" id="GO:0005739">
    <property type="term" value="C:mitochondrion"/>
    <property type="evidence" value="ECO:0007669"/>
    <property type="project" value="UniProtKB-SubCell"/>
</dbReference>
<dbReference type="OrthoDB" id="10261433at2759"/>
<dbReference type="PANTHER" id="PTHR42684:SF3">
    <property type="entry name" value="ADENOSYLMETHIONINE-8-AMINO-7-OXONONANOATE AMINOTRANSFERASE"/>
    <property type="match status" value="1"/>
</dbReference>
<evidence type="ECO:0000256" key="5">
    <source>
        <dbReference type="ARBA" id="ARBA00022898"/>
    </source>
</evidence>
<dbReference type="GO" id="GO:0004015">
    <property type="term" value="F:adenosylmethionine-8-amino-7-oxononanoate transaminase activity"/>
    <property type="evidence" value="ECO:0007669"/>
    <property type="project" value="TreeGrafter"/>
</dbReference>
<keyword evidence="3" id="KW-0032">Aminotransferase</keyword>
<evidence type="ECO:0000256" key="3">
    <source>
        <dbReference type="ARBA" id="ARBA00022576"/>
    </source>
</evidence>
<dbReference type="GO" id="GO:0004141">
    <property type="term" value="F:dethiobiotin synthase activity"/>
    <property type="evidence" value="ECO:0007669"/>
    <property type="project" value="TreeGrafter"/>
</dbReference>
<dbReference type="PROSITE" id="PS00600">
    <property type="entry name" value="AA_TRANSFER_CLASS_3"/>
    <property type="match status" value="1"/>
</dbReference>
<evidence type="ECO:0000256" key="4">
    <source>
        <dbReference type="ARBA" id="ARBA00022679"/>
    </source>
</evidence>
<keyword evidence="5" id="KW-0663">Pyridoxal phosphate</keyword>
<dbReference type="InterPro" id="IPR015424">
    <property type="entry name" value="PyrdxlP-dep_Trfase"/>
</dbReference>
<dbReference type="Gene3D" id="3.90.1150.10">
    <property type="entry name" value="Aspartate Aminotransferase, domain 1"/>
    <property type="match status" value="1"/>
</dbReference>
<protein>
    <recommendedName>
        <fullName evidence="8">Adenosylmethionine-8-amino-7-oxononanoate aminotransferase</fullName>
    </recommendedName>
</protein>
<keyword evidence="4" id="KW-0808">Transferase</keyword>
<accession>A0A9P0A1X9</accession>
<dbReference type="KEGG" id="btab:109035784"/>
<gene>
    <name evidence="6" type="ORF">BEMITA_LOCUS2114</name>
</gene>
<dbReference type="Proteomes" id="UP001152759">
    <property type="component" value="Chromosome 1"/>
</dbReference>
<reference evidence="6" key="1">
    <citation type="submission" date="2021-12" db="EMBL/GenBank/DDBJ databases">
        <authorList>
            <person name="King R."/>
        </authorList>
    </citation>
    <scope>NUCLEOTIDE SEQUENCE</scope>
</reference>
<keyword evidence="7" id="KW-1185">Reference proteome</keyword>
<dbReference type="Gene3D" id="3.40.640.10">
    <property type="entry name" value="Type I PLP-dependent aspartate aminotransferase-like (Major domain)"/>
    <property type="match status" value="1"/>
</dbReference>
<dbReference type="InterPro" id="IPR049704">
    <property type="entry name" value="Aminotrans_3_PPA_site"/>
</dbReference>
<dbReference type="EMBL" id="OU963862">
    <property type="protein sequence ID" value="CAH0382595.1"/>
    <property type="molecule type" value="Genomic_DNA"/>
</dbReference>
<evidence type="ECO:0000313" key="7">
    <source>
        <dbReference type="Proteomes" id="UP001152759"/>
    </source>
</evidence>
<organism evidence="6 7">
    <name type="scientific">Bemisia tabaci</name>
    <name type="common">Sweetpotato whitefly</name>
    <name type="synonym">Aleurodes tabaci</name>
    <dbReference type="NCBI Taxonomy" id="7038"/>
    <lineage>
        <taxon>Eukaryota</taxon>
        <taxon>Metazoa</taxon>
        <taxon>Ecdysozoa</taxon>
        <taxon>Arthropoda</taxon>
        <taxon>Hexapoda</taxon>
        <taxon>Insecta</taxon>
        <taxon>Pterygota</taxon>
        <taxon>Neoptera</taxon>
        <taxon>Paraneoptera</taxon>
        <taxon>Hemiptera</taxon>
        <taxon>Sternorrhyncha</taxon>
        <taxon>Aleyrodoidea</taxon>
        <taxon>Aleyrodidae</taxon>
        <taxon>Aleyrodinae</taxon>
        <taxon>Bemisia</taxon>
    </lineage>
</organism>
<evidence type="ECO:0000256" key="2">
    <source>
        <dbReference type="ARBA" id="ARBA00008954"/>
    </source>
</evidence>
<dbReference type="InterPro" id="IPR015421">
    <property type="entry name" value="PyrdxlP-dep_Trfase_major"/>
</dbReference>
<sequence length="284" mass="31882">MSVGVTSGFHDLFSRLFFSVLTIPFPETWIGDDQVENKEIHALRILERHLQADAHKIAALILEPLVQGASGMRMCRPEFVSRAVNLTRQYGILIIFDEIKSGFGRTGSCFALEQVNFVPDFLCISKGLTGGFLPLAVTATTDRIYDAFLSEHFTKAFAHGHSYTANPLGCAAGIASLELLTQPGIMAKLNRIHMTHKTELEKLSIAFIDIHHIRVTGTIAAFDTPYAQVLKPKFLEKGLLLRPLGNTIYFLPPYRISDLELEEAYKTIGSRNYQIFMRYLQSRM</sequence>
<dbReference type="Pfam" id="PF00202">
    <property type="entry name" value="Aminotran_3"/>
    <property type="match status" value="1"/>
</dbReference>
<evidence type="ECO:0000313" key="6">
    <source>
        <dbReference type="EMBL" id="CAH0382595.1"/>
    </source>
</evidence>
<evidence type="ECO:0008006" key="8">
    <source>
        <dbReference type="Google" id="ProtNLM"/>
    </source>
</evidence>
<dbReference type="InterPro" id="IPR005814">
    <property type="entry name" value="Aminotrans_3"/>
</dbReference>
<evidence type="ECO:0000256" key="1">
    <source>
        <dbReference type="ARBA" id="ARBA00004173"/>
    </source>
</evidence>
<dbReference type="PANTHER" id="PTHR42684">
    <property type="entry name" value="ADENOSYLMETHIONINE-8-AMINO-7-OXONONANOATE AMINOTRANSFERASE"/>
    <property type="match status" value="1"/>
</dbReference>
<dbReference type="GO" id="GO:0009102">
    <property type="term" value="P:biotin biosynthetic process"/>
    <property type="evidence" value="ECO:0007669"/>
    <property type="project" value="TreeGrafter"/>
</dbReference>
<comment type="similarity">
    <text evidence="2">Belongs to the class-III pyridoxal-phosphate-dependent aminotransferase family.</text>
</comment>
<dbReference type="AlphaFoldDB" id="A0A9P0A1X9"/>
<comment type="subcellular location">
    <subcellularLocation>
        <location evidence="1">Mitochondrion</location>
    </subcellularLocation>
</comment>
<dbReference type="InterPro" id="IPR015422">
    <property type="entry name" value="PyrdxlP-dep_Trfase_small"/>
</dbReference>
<dbReference type="GO" id="GO:0030170">
    <property type="term" value="F:pyridoxal phosphate binding"/>
    <property type="evidence" value="ECO:0007669"/>
    <property type="project" value="InterPro"/>
</dbReference>